<dbReference type="InterPro" id="IPR000210">
    <property type="entry name" value="BTB/POZ_dom"/>
</dbReference>
<dbReference type="GeneTree" id="ENSGT00940000157891"/>
<dbReference type="Pfam" id="PF00651">
    <property type="entry name" value="BTB"/>
    <property type="match status" value="1"/>
</dbReference>
<dbReference type="SUPFAM" id="SSF54695">
    <property type="entry name" value="POZ domain"/>
    <property type="match status" value="1"/>
</dbReference>
<evidence type="ECO:0000259" key="3">
    <source>
        <dbReference type="Pfam" id="PF00651"/>
    </source>
</evidence>
<dbReference type="PANTHER" id="PTHR24412:SF179">
    <property type="entry name" value="KELCH-LIKE PROTEIN 3"/>
    <property type="match status" value="1"/>
</dbReference>
<keyword evidence="5" id="KW-1185">Reference proteome</keyword>
<evidence type="ECO:0000256" key="1">
    <source>
        <dbReference type="ARBA" id="ARBA00022441"/>
    </source>
</evidence>
<accession>A0AAY4E7W8</accession>
<feature type="domain" description="BTB" evidence="3">
    <location>
        <begin position="2"/>
        <end position="64"/>
    </location>
</feature>
<protein>
    <recommendedName>
        <fullName evidence="3">BTB domain-containing protein</fullName>
    </recommendedName>
</protein>
<reference evidence="4 5" key="1">
    <citation type="submission" date="2020-06" db="EMBL/GenBank/DDBJ databases">
        <authorList>
            <consortium name="Wellcome Sanger Institute Data Sharing"/>
        </authorList>
    </citation>
    <scope>NUCLEOTIDE SEQUENCE [LARGE SCALE GENOMIC DNA]</scope>
</reference>
<dbReference type="Ensembl" id="ENSDCDT00010063883.1">
    <property type="protein sequence ID" value="ENSDCDP00010053379.1"/>
    <property type="gene ID" value="ENSDCDG00010031014.1"/>
</dbReference>
<sequence length="145" mass="16035">MSESKAQRVEIRDMDGETLSILVDYIYTSEIEVSEDNVQVLLPAASLLQLLDVRQVCCEFLQAQLHPSNCLGIRAFADLHTCNRAAQPGPRVCRVSSCPSPHLQNGRCPSTHLHTGSHPSLTIYAVCVLQSSISLRSCWVKSSWL</sequence>
<dbReference type="Proteomes" id="UP000694580">
    <property type="component" value="Chromosome 18"/>
</dbReference>
<dbReference type="InterPro" id="IPR011333">
    <property type="entry name" value="SKP1/BTB/POZ_sf"/>
</dbReference>
<dbReference type="Gene3D" id="3.30.710.10">
    <property type="entry name" value="Potassium Channel Kv1.1, Chain A"/>
    <property type="match status" value="1"/>
</dbReference>
<keyword evidence="2" id="KW-0677">Repeat</keyword>
<keyword evidence="1" id="KW-0880">Kelch repeat</keyword>
<proteinExistence type="predicted"/>
<dbReference type="AlphaFoldDB" id="A0AAY4E7W8"/>
<evidence type="ECO:0000256" key="2">
    <source>
        <dbReference type="ARBA" id="ARBA00022737"/>
    </source>
</evidence>
<dbReference type="PANTHER" id="PTHR24412">
    <property type="entry name" value="KELCH PROTEIN"/>
    <property type="match status" value="1"/>
</dbReference>
<gene>
    <name evidence="4" type="primary">KLHL3</name>
</gene>
<reference evidence="4" key="2">
    <citation type="submission" date="2025-08" db="UniProtKB">
        <authorList>
            <consortium name="Ensembl"/>
        </authorList>
    </citation>
    <scope>IDENTIFICATION</scope>
</reference>
<reference evidence="4" key="3">
    <citation type="submission" date="2025-09" db="UniProtKB">
        <authorList>
            <consortium name="Ensembl"/>
        </authorList>
    </citation>
    <scope>IDENTIFICATION</scope>
</reference>
<organism evidence="4 5">
    <name type="scientific">Denticeps clupeoides</name>
    <name type="common">denticle herring</name>
    <dbReference type="NCBI Taxonomy" id="299321"/>
    <lineage>
        <taxon>Eukaryota</taxon>
        <taxon>Metazoa</taxon>
        <taxon>Chordata</taxon>
        <taxon>Craniata</taxon>
        <taxon>Vertebrata</taxon>
        <taxon>Euteleostomi</taxon>
        <taxon>Actinopterygii</taxon>
        <taxon>Neopterygii</taxon>
        <taxon>Teleostei</taxon>
        <taxon>Clupei</taxon>
        <taxon>Clupeiformes</taxon>
        <taxon>Denticipitoidei</taxon>
        <taxon>Denticipitidae</taxon>
        <taxon>Denticeps</taxon>
    </lineage>
</organism>
<evidence type="ECO:0000313" key="4">
    <source>
        <dbReference type="Ensembl" id="ENSDCDP00010053379.1"/>
    </source>
</evidence>
<evidence type="ECO:0000313" key="5">
    <source>
        <dbReference type="Proteomes" id="UP000694580"/>
    </source>
</evidence>
<name>A0AAY4E7W8_9TELE</name>